<evidence type="ECO:0000256" key="3">
    <source>
        <dbReference type="ARBA" id="ARBA00022692"/>
    </source>
</evidence>
<name>A0ABR6KYP0_9HYPH</name>
<dbReference type="Proteomes" id="UP000539538">
    <property type="component" value="Unassembled WGS sequence"/>
</dbReference>
<evidence type="ECO:0008006" key="8">
    <source>
        <dbReference type="Google" id="ProtNLM"/>
    </source>
</evidence>
<sequence>MRFKEAFENHYDSQIQLSPFQAQLIGSAIKSRSPGCRLLVFGVGYDTPLWLSLNDDGETHFLESSSEWIDVARAKTPEISVSLLPTFDLTVEKTASLSGSDLSKFPPPRELTQQQWDVIVVDGPPGFSPGDPGRAIAIYWASVLASPSSHVFCDDYERPLEARFANELLRGRPGSSSYVFPASDNIPYRKLFWSAGSPLPTAPSANRPVVLSIATPDYAIRWRFCIDSHYSYCRRLGYEYQMVDPSHYALHPKWAKLEAAVSCLEGGHDVLLIDADAEIDKRCPRFADLFEQSPSVDILSVKGISGRPNSGVLALRGGQSSVAATFLRECLARREEPVPTEDFVTEEGENGHVIWLLKQARFAERSGDLPRFWNCSDPESAEQAYVRHYTNHLRDHLEHIQLLGVSNAANRDS</sequence>
<dbReference type="RefSeq" id="WP_183261418.1">
    <property type="nucleotide sequence ID" value="NZ_BAAAVZ010000003.1"/>
</dbReference>
<keyword evidence="4" id="KW-1133">Transmembrane helix</keyword>
<accession>A0ABR6KYP0</accession>
<evidence type="ECO:0000256" key="4">
    <source>
        <dbReference type="ARBA" id="ARBA00022989"/>
    </source>
</evidence>
<reference evidence="6 7" key="1">
    <citation type="submission" date="2020-08" db="EMBL/GenBank/DDBJ databases">
        <title>Genomic Encyclopedia of Type Strains, Phase IV (KMG-IV): sequencing the most valuable type-strain genomes for metagenomic binning, comparative biology and taxonomic classification.</title>
        <authorList>
            <person name="Goeker M."/>
        </authorList>
    </citation>
    <scope>NUCLEOTIDE SEQUENCE [LARGE SCALE GENOMIC DNA]</scope>
    <source>
        <strain evidence="6 7">DSM 7050</strain>
    </source>
</reference>
<keyword evidence="3" id="KW-0812">Transmembrane</keyword>
<keyword evidence="5" id="KW-0472">Membrane</keyword>
<evidence type="ECO:0000313" key="7">
    <source>
        <dbReference type="Proteomes" id="UP000539538"/>
    </source>
</evidence>
<evidence type="ECO:0000256" key="5">
    <source>
        <dbReference type="ARBA" id="ARBA00023136"/>
    </source>
</evidence>
<evidence type="ECO:0000256" key="2">
    <source>
        <dbReference type="ARBA" id="ARBA00004308"/>
    </source>
</evidence>
<dbReference type="InterPro" id="IPR006514">
    <property type="entry name" value="IRX15/GXM/AGM"/>
</dbReference>
<dbReference type="Pfam" id="PF21729">
    <property type="entry name" value="IRX15_IRX15L_GXM"/>
    <property type="match status" value="2"/>
</dbReference>
<evidence type="ECO:0000256" key="1">
    <source>
        <dbReference type="ARBA" id="ARBA00004167"/>
    </source>
</evidence>
<dbReference type="PANTHER" id="PTHR31444">
    <property type="entry name" value="OS11G0490100 PROTEIN"/>
    <property type="match status" value="1"/>
</dbReference>
<protein>
    <recommendedName>
        <fullName evidence="8">Polysaccharide biosynthesis domain-containing protein</fullName>
    </recommendedName>
</protein>
<evidence type="ECO:0000313" key="6">
    <source>
        <dbReference type="EMBL" id="MBB4649555.1"/>
    </source>
</evidence>
<organism evidence="6 7">
    <name type="scientific">Aminobacter niigataensis</name>
    <dbReference type="NCBI Taxonomy" id="83265"/>
    <lineage>
        <taxon>Bacteria</taxon>
        <taxon>Pseudomonadati</taxon>
        <taxon>Pseudomonadota</taxon>
        <taxon>Alphaproteobacteria</taxon>
        <taxon>Hyphomicrobiales</taxon>
        <taxon>Phyllobacteriaceae</taxon>
        <taxon>Aminobacter</taxon>
    </lineage>
</organism>
<keyword evidence="7" id="KW-1185">Reference proteome</keyword>
<dbReference type="Gene3D" id="3.40.50.150">
    <property type="entry name" value="Vaccinia Virus protein VP39"/>
    <property type="match status" value="1"/>
</dbReference>
<gene>
    <name evidence="6" type="ORF">GGQ99_001277</name>
</gene>
<comment type="caution">
    <text evidence="6">The sequence shown here is derived from an EMBL/GenBank/DDBJ whole genome shotgun (WGS) entry which is preliminary data.</text>
</comment>
<proteinExistence type="predicted"/>
<comment type="subcellular location">
    <subcellularLocation>
        <location evidence="2">Endomembrane system</location>
    </subcellularLocation>
    <subcellularLocation>
        <location evidence="1">Membrane</location>
        <topology evidence="1">Single-pass membrane protein</topology>
    </subcellularLocation>
</comment>
<dbReference type="EMBL" id="JACHOT010000001">
    <property type="protein sequence ID" value="MBB4649555.1"/>
    <property type="molecule type" value="Genomic_DNA"/>
</dbReference>
<dbReference type="InterPro" id="IPR029063">
    <property type="entry name" value="SAM-dependent_MTases_sf"/>
</dbReference>